<evidence type="ECO:0000313" key="1">
    <source>
        <dbReference type="EMBL" id="ACV35752.1"/>
    </source>
</evidence>
<sequence length="32" mass="3411">MIGGMKAHQIGSVTESIVSIQYEALLKYASKG</sequence>
<dbReference type="KEGG" id="app:CAP2UW1_2464"/>
<accession>C7RR71</accession>
<dbReference type="AlphaFoldDB" id="C7RR71"/>
<name>C7RR71_ACCRE</name>
<gene>
    <name evidence="1" type="ordered locus">CAP2UW1_2464</name>
</gene>
<organism evidence="1">
    <name type="scientific">Accumulibacter regalis</name>
    <dbReference type="NCBI Taxonomy" id="522306"/>
    <lineage>
        <taxon>Bacteria</taxon>
        <taxon>Pseudomonadati</taxon>
        <taxon>Pseudomonadota</taxon>
        <taxon>Betaproteobacteria</taxon>
        <taxon>Candidatus Accumulibacter</taxon>
    </lineage>
</organism>
<dbReference type="HOGENOM" id="CLU_3387542_0_0_4"/>
<dbReference type="EMBL" id="CP001715">
    <property type="protein sequence ID" value="ACV35752.1"/>
    <property type="molecule type" value="Genomic_DNA"/>
</dbReference>
<proteinExistence type="predicted"/>
<protein>
    <submittedName>
        <fullName evidence="1">Uncharacterized protein</fullName>
    </submittedName>
</protein>
<reference evidence="1" key="1">
    <citation type="submission" date="2009-08" db="EMBL/GenBank/DDBJ databases">
        <authorList>
            <consortium name="US DOE Joint Genome Institute"/>
            <person name="Lucas S."/>
            <person name="Copeland A."/>
            <person name="Lapidus A."/>
            <person name="Glavina del Rio T."/>
            <person name="Dalin E."/>
            <person name="Tice H."/>
            <person name="Bruce D."/>
            <person name="Barry K."/>
            <person name="Pitluck S."/>
            <person name="Lowry S."/>
            <person name="Larimer F."/>
            <person name="Land M."/>
            <person name="Hauser L."/>
            <person name="Kyrpides N."/>
            <person name="Ivanova N."/>
            <person name="McMahon K.D."/>
            <person name="Hugenholtz P."/>
        </authorList>
    </citation>
    <scope>NUCLEOTIDE SEQUENCE</scope>
    <source>
        <strain evidence="1">UW-1</strain>
    </source>
</reference>
<reference evidence="1" key="2">
    <citation type="submission" date="2009-09" db="EMBL/GenBank/DDBJ databases">
        <title>Complete sequence of chromosome of Candidatus Accumulibacter phosphatis clade IIA str. UW-1.</title>
        <authorList>
            <consortium name="US DOE Joint Genome Institute"/>
            <person name="Martin H.G."/>
            <person name="Ivanova N."/>
            <person name="Kunin V."/>
            <person name="Warnecke F."/>
            <person name="Barry K."/>
            <person name="He S."/>
            <person name="Salamov A."/>
            <person name="Szeto E."/>
            <person name="Dalin E."/>
            <person name="Pangilinan J.L."/>
            <person name="Lapidus A."/>
            <person name="Lowry S."/>
            <person name="Kyrpides N.C."/>
            <person name="McMahon K.D."/>
            <person name="Hugenholtz P."/>
        </authorList>
    </citation>
    <scope>NUCLEOTIDE SEQUENCE [LARGE SCALE GENOMIC DNA]</scope>
    <source>
        <strain evidence="1">UW-1</strain>
    </source>
</reference>